<reference evidence="4" key="1">
    <citation type="journal article" date="2019" name="Int. J. Syst. Evol. Microbiol.">
        <title>The Global Catalogue of Microorganisms (GCM) 10K type strain sequencing project: providing services to taxonomists for standard genome sequencing and annotation.</title>
        <authorList>
            <consortium name="The Broad Institute Genomics Platform"/>
            <consortium name="The Broad Institute Genome Sequencing Center for Infectious Disease"/>
            <person name="Wu L."/>
            <person name="Ma J."/>
        </authorList>
    </citation>
    <scope>NUCLEOTIDE SEQUENCE [LARGE SCALE GENOMIC DNA]</scope>
    <source>
        <strain evidence="4">JCM 17919</strain>
    </source>
</reference>
<dbReference type="EMBL" id="BAABGY010000007">
    <property type="protein sequence ID" value="GAA4327687.1"/>
    <property type="molecule type" value="Genomic_DNA"/>
</dbReference>
<accession>A0ABP8GNV4</accession>
<sequence length="230" mass="24093">MKNLTLLPGLLAAILLAAPGGTRAQQIRGGVNLANVSTTSDGRVDRGSSLTSFQVGLIGNWKLGTSLIALQPGIVFTGKGAQVQYREPGQVGYFRQRLNPFYIEVPVNLVAKLPLGASSRFFVGAGPYAAVGIAGKVTTEGSALVGVNGKRSIQFSNDDPTTFNQEEGTGLGVLRRFDYGFNGTAGFEGSTTVIGVNYGLGLAKLQSGANSSADDANKHRVLSFFIGFKF</sequence>
<gene>
    <name evidence="3" type="ORF">GCM10023184_17030</name>
</gene>
<name>A0ABP8GNV4_9BACT</name>
<evidence type="ECO:0000313" key="4">
    <source>
        <dbReference type="Proteomes" id="UP001501725"/>
    </source>
</evidence>
<dbReference type="Pfam" id="PF13568">
    <property type="entry name" value="OMP_b-brl_2"/>
    <property type="match status" value="1"/>
</dbReference>
<comment type="caution">
    <text evidence="3">The sequence shown here is derived from an EMBL/GenBank/DDBJ whole genome shotgun (WGS) entry which is preliminary data.</text>
</comment>
<keyword evidence="4" id="KW-1185">Reference proteome</keyword>
<dbReference type="InterPro" id="IPR025665">
    <property type="entry name" value="Beta-barrel_OMP_2"/>
</dbReference>
<evidence type="ECO:0000256" key="1">
    <source>
        <dbReference type="SAM" id="SignalP"/>
    </source>
</evidence>
<evidence type="ECO:0000313" key="3">
    <source>
        <dbReference type="EMBL" id="GAA4327687.1"/>
    </source>
</evidence>
<dbReference type="RefSeq" id="WP_345255089.1">
    <property type="nucleotide sequence ID" value="NZ_BAABGY010000007.1"/>
</dbReference>
<keyword evidence="1" id="KW-0732">Signal</keyword>
<evidence type="ECO:0000259" key="2">
    <source>
        <dbReference type="Pfam" id="PF13568"/>
    </source>
</evidence>
<dbReference type="Proteomes" id="UP001501725">
    <property type="component" value="Unassembled WGS sequence"/>
</dbReference>
<organism evidence="3 4">
    <name type="scientific">Flaviaesturariibacter amylovorans</name>
    <dbReference type="NCBI Taxonomy" id="1084520"/>
    <lineage>
        <taxon>Bacteria</taxon>
        <taxon>Pseudomonadati</taxon>
        <taxon>Bacteroidota</taxon>
        <taxon>Chitinophagia</taxon>
        <taxon>Chitinophagales</taxon>
        <taxon>Chitinophagaceae</taxon>
        <taxon>Flaviaestuariibacter</taxon>
    </lineage>
</organism>
<feature type="domain" description="Outer membrane protein beta-barrel" evidence="2">
    <location>
        <begin position="26"/>
        <end position="189"/>
    </location>
</feature>
<feature type="signal peptide" evidence="1">
    <location>
        <begin position="1"/>
        <end position="24"/>
    </location>
</feature>
<protein>
    <recommendedName>
        <fullName evidence="2">Outer membrane protein beta-barrel domain-containing protein</fullName>
    </recommendedName>
</protein>
<proteinExistence type="predicted"/>
<feature type="chain" id="PRO_5045904977" description="Outer membrane protein beta-barrel domain-containing protein" evidence="1">
    <location>
        <begin position="25"/>
        <end position="230"/>
    </location>
</feature>